<dbReference type="NCBIfam" id="TIGR01930">
    <property type="entry name" value="AcCoA-C-Actrans"/>
    <property type="match status" value="1"/>
</dbReference>
<dbReference type="InterPro" id="IPR012942">
    <property type="entry name" value="SRR1-like"/>
</dbReference>
<gene>
    <name evidence="13" type="ORF">SSLN_LOCUS4307</name>
</gene>
<dbReference type="InterPro" id="IPR020617">
    <property type="entry name" value="Thiolase_C"/>
</dbReference>
<dbReference type="EMBL" id="UYSU01032819">
    <property type="protein sequence ID" value="VDL90692.1"/>
    <property type="molecule type" value="Genomic_DNA"/>
</dbReference>
<dbReference type="WBParaSite" id="SSLN_0000445401-mRNA-1">
    <property type="protein sequence ID" value="SSLN_0000445401-mRNA-1"/>
    <property type="gene ID" value="SSLN_0000445401"/>
</dbReference>
<dbReference type="CDD" id="cd00751">
    <property type="entry name" value="thiolase"/>
    <property type="match status" value="1"/>
</dbReference>
<feature type="domain" description="Thiolase C-terminal" evidence="11">
    <location>
        <begin position="274"/>
        <end position="403"/>
    </location>
</feature>
<dbReference type="PANTHER" id="PTHR18919">
    <property type="entry name" value="ACETYL-COA C-ACYLTRANSFERASE"/>
    <property type="match status" value="1"/>
</dbReference>
<dbReference type="AlphaFoldDB" id="A0A183SJA9"/>
<evidence type="ECO:0000256" key="9">
    <source>
        <dbReference type="ARBA" id="ARBA00024073"/>
    </source>
</evidence>
<protein>
    <recommendedName>
        <fullName evidence="9">acetyl-CoA C-acyltransferase</fullName>
        <ecNumber evidence="9">2.3.1.16</ecNumber>
    </recommendedName>
</protein>
<reference evidence="15" key="1">
    <citation type="submission" date="2016-06" db="UniProtKB">
        <authorList>
            <consortium name="WormBaseParasite"/>
        </authorList>
    </citation>
    <scope>IDENTIFICATION</scope>
</reference>
<dbReference type="InterPro" id="IPR020616">
    <property type="entry name" value="Thiolase_N"/>
</dbReference>
<evidence type="ECO:0000256" key="7">
    <source>
        <dbReference type="ARBA" id="ARBA00023128"/>
    </source>
</evidence>
<dbReference type="EC" id="2.3.1.16" evidence="9"/>
<feature type="domain" description="SRR1-like" evidence="12">
    <location>
        <begin position="562"/>
        <end position="676"/>
    </location>
</feature>
<dbReference type="Gene3D" id="3.40.47.10">
    <property type="match status" value="1"/>
</dbReference>
<organism evidence="15">
    <name type="scientific">Schistocephalus solidus</name>
    <name type="common">Tapeworm</name>
    <dbReference type="NCBI Taxonomy" id="70667"/>
    <lineage>
        <taxon>Eukaryota</taxon>
        <taxon>Metazoa</taxon>
        <taxon>Spiralia</taxon>
        <taxon>Lophotrochozoa</taxon>
        <taxon>Platyhelminthes</taxon>
        <taxon>Cestoda</taxon>
        <taxon>Eucestoda</taxon>
        <taxon>Diphyllobothriidea</taxon>
        <taxon>Diphyllobothriidae</taxon>
        <taxon>Schistocephalus</taxon>
    </lineage>
</organism>
<evidence type="ECO:0000256" key="4">
    <source>
        <dbReference type="ARBA" id="ARBA00022679"/>
    </source>
</evidence>
<keyword evidence="5" id="KW-0276">Fatty acid metabolism</keyword>
<dbReference type="STRING" id="70667.A0A183SJA9"/>
<feature type="domain" description="Thiolase N-terminal" evidence="10">
    <location>
        <begin position="46"/>
        <end position="265"/>
    </location>
</feature>
<comment type="similarity">
    <text evidence="2">Belongs to the thiolase-like superfamily. Thiolase family.</text>
</comment>
<evidence type="ECO:0000256" key="2">
    <source>
        <dbReference type="ARBA" id="ARBA00010982"/>
    </source>
</evidence>
<dbReference type="Pfam" id="PF00108">
    <property type="entry name" value="Thiolase_N"/>
    <property type="match status" value="1"/>
</dbReference>
<keyword evidence="8" id="KW-0012">Acyltransferase</keyword>
<dbReference type="GO" id="GO:0003988">
    <property type="term" value="F:acetyl-CoA C-acyltransferase activity"/>
    <property type="evidence" value="ECO:0007669"/>
    <property type="project" value="UniProtKB-EC"/>
</dbReference>
<name>A0A183SJA9_SCHSO</name>
<evidence type="ECO:0000256" key="6">
    <source>
        <dbReference type="ARBA" id="ARBA00023098"/>
    </source>
</evidence>
<comment type="subcellular location">
    <subcellularLocation>
        <location evidence="1">Mitochondrion</location>
    </subcellularLocation>
</comment>
<evidence type="ECO:0000256" key="5">
    <source>
        <dbReference type="ARBA" id="ARBA00022832"/>
    </source>
</evidence>
<dbReference type="InterPro" id="IPR020615">
    <property type="entry name" value="Thiolase_acyl_enz_int_AS"/>
</dbReference>
<dbReference type="PROSITE" id="PS00098">
    <property type="entry name" value="THIOLASE_1"/>
    <property type="match status" value="1"/>
</dbReference>
<evidence type="ECO:0000256" key="3">
    <source>
        <dbReference type="ARBA" id="ARBA00022490"/>
    </source>
</evidence>
<dbReference type="GO" id="GO:0005739">
    <property type="term" value="C:mitochondrion"/>
    <property type="evidence" value="ECO:0007669"/>
    <property type="project" value="UniProtKB-SubCell"/>
</dbReference>
<keyword evidence="7" id="KW-0496">Mitochondrion</keyword>
<dbReference type="OrthoDB" id="5404651at2759"/>
<dbReference type="FunFam" id="3.40.47.10:FF:000011">
    <property type="entry name" value="3-ketoacyl-CoA thiolase"/>
    <property type="match status" value="1"/>
</dbReference>
<evidence type="ECO:0000313" key="14">
    <source>
        <dbReference type="Proteomes" id="UP000275846"/>
    </source>
</evidence>
<evidence type="ECO:0000256" key="1">
    <source>
        <dbReference type="ARBA" id="ARBA00004173"/>
    </source>
</evidence>
<evidence type="ECO:0000259" key="10">
    <source>
        <dbReference type="Pfam" id="PF00108"/>
    </source>
</evidence>
<dbReference type="InterPro" id="IPR020613">
    <property type="entry name" value="Thiolase_CS"/>
</dbReference>
<keyword evidence="4" id="KW-0808">Transferase</keyword>
<evidence type="ECO:0000313" key="13">
    <source>
        <dbReference type="EMBL" id="VDL90692.1"/>
    </source>
</evidence>
<keyword evidence="3" id="KW-0963">Cytoplasm</keyword>
<dbReference type="Pfam" id="PF02803">
    <property type="entry name" value="Thiolase_C"/>
    <property type="match status" value="1"/>
</dbReference>
<keyword evidence="6" id="KW-0443">Lipid metabolism</keyword>
<accession>A0A183SJA9</accession>
<evidence type="ECO:0000259" key="12">
    <source>
        <dbReference type="Pfam" id="PF07985"/>
    </source>
</evidence>
<evidence type="ECO:0000313" key="15">
    <source>
        <dbReference type="WBParaSite" id="SSLN_0000445401-mRNA-1"/>
    </source>
</evidence>
<sequence>MLSVKTVRHNGLFAKFVRGFSVQSNTTGRESTRRTLARSGVKDIEVKTPNVAREAALCAGYSDKTPANTVSMACISSNQAITDCMGSIAQGNTGVAVAGGVDLMSDVPIRYNRKMRSAMLSFGKAKTTLRKLSLASQMLNPSVWVPELPAVAEFSTNESMGHSADRLAAAFEVSRKEQDDYAYRSHLLAKKASDEGKLIDLMPFKVRDIQEPVVKASLFDNGIRPSDSATMAKLRPAFVKPHGTITAANASFLTDGASACLLTTAERAKALGWKPKAYLRDYVYVAQDPKDQLLLGPAYAIPRLLERNKLQISDIDVFELHEAFAGQVLANLRAMDSDFFARNFMGRTSKFGSIPMEKLNLWGGSLSLGHPFGATGVRLVTTAANRLHAEKGQLALIASCAAGVRLLIWRSVDNGKILRRTLYSEYFRHLFSPTRMQPGTAVLRPSIHIINDDDEEDEQGWKCALSKGMRRRLRRAGLTSPPRIRLRDQTTPLRPLQRTLIALPDDTPEALQKKFSIALDYFERSCSGRQFVTAVLTQLDNVFTSLRLGIPQPPEPGAPIFCLCLGLGNPAVDRSSLRQLAFLTTLVKHTALFKPSKTYFYDPLLRQTSREFIRRLGFRVSGINNGILCSNTEGKYVLPQSHFTLAFLPHCPPALADSLLAANWSSHSLQRLVFYSCSLAPKSEADARLLVRLNRLRGLLTSIKPACTTEQDFEGMRIECFNPDGLACLPASLWDPTLSTQSSDTTLRPLLPDVLTTACVSTFLDPLQTGEETFSSIS</sequence>
<keyword evidence="14" id="KW-1185">Reference proteome</keyword>
<dbReference type="SUPFAM" id="SSF53901">
    <property type="entry name" value="Thiolase-like"/>
    <property type="match status" value="1"/>
</dbReference>
<dbReference type="InterPro" id="IPR016039">
    <property type="entry name" value="Thiolase-like"/>
</dbReference>
<dbReference type="GO" id="GO:0006635">
    <property type="term" value="P:fatty acid beta-oxidation"/>
    <property type="evidence" value="ECO:0007669"/>
    <property type="project" value="TreeGrafter"/>
</dbReference>
<dbReference type="InterPro" id="IPR002155">
    <property type="entry name" value="Thiolase"/>
</dbReference>
<proteinExistence type="inferred from homology"/>
<dbReference type="PANTHER" id="PTHR18919:SF153">
    <property type="entry name" value="TRIFUNCTIONAL ENZYME SUBUNIT BETA, MITOCHONDRIAL"/>
    <property type="match status" value="1"/>
</dbReference>
<evidence type="ECO:0000259" key="11">
    <source>
        <dbReference type="Pfam" id="PF02803"/>
    </source>
</evidence>
<reference evidence="13 14" key="2">
    <citation type="submission" date="2018-11" db="EMBL/GenBank/DDBJ databases">
        <authorList>
            <consortium name="Pathogen Informatics"/>
        </authorList>
    </citation>
    <scope>NUCLEOTIDE SEQUENCE [LARGE SCALE GENOMIC DNA]</scope>
    <source>
        <strain evidence="13 14">NST_G2</strain>
    </source>
</reference>
<dbReference type="Pfam" id="PF07985">
    <property type="entry name" value="SRR1"/>
    <property type="match status" value="1"/>
</dbReference>
<evidence type="ECO:0000256" key="8">
    <source>
        <dbReference type="ARBA" id="ARBA00023315"/>
    </source>
</evidence>
<dbReference type="PROSITE" id="PS00737">
    <property type="entry name" value="THIOLASE_2"/>
    <property type="match status" value="1"/>
</dbReference>
<dbReference type="Proteomes" id="UP000275846">
    <property type="component" value="Unassembled WGS sequence"/>
</dbReference>